<organism evidence="3 4">
    <name type="scientific">Astrephomene gubernaculifera</name>
    <dbReference type="NCBI Taxonomy" id="47775"/>
    <lineage>
        <taxon>Eukaryota</taxon>
        <taxon>Viridiplantae</taxon>
        <taxon>Chlorophyta</taxon>
        <taxon>core chlorophytes</taxon>
        <taxon>Chlorophyceae</taxon>
        <taxon>CS clade</taxon>
        <taxon>Chlamydomonadales</taxon>
        <taxon>Astrephomenaceae</taxon>
        <taxon>Astrephomene</taxon>
    </lineage>
</organism>
<reference evidence="3 4" key="1">
    <citation type="journal article" date="2021" name="Sci. Rep.">
        <title>Genome sequencing of the multicellular alga Astrephomene provides insights into convergent evolution of germ-soma differentiation.</title>
        <authorList>
            <person name="Yamashita S."/>
            <person name="Yamamoto K."/>
            <person name="Matsuzaki R."/>
            <person name="Suzuki S."/>
            <person name="Yamaguchi H."/>
            <person name="Hirooka S."/>
            <person name="Minakuchi Y."/>
            <person name="Miyagishima S."/>
            <person name="Kawachi M."/>
            <person name="Toyoda A."/>
            <person name="Nozaki H."/>
        </authorList>
    </citation>
    <scope>NUCLEOTIDE SEQUENCE [LARGE SCALE GENOMIC DNA]</scope>
    <source>
        <strain evidence="3 4">NIES-4017</strain>
    </source>
</reference>
<accession>A0AAD3DP76</accession>
<keyword evidence="1" id="KW-0378">Hydrolase</keyword>
<gene>
    <name evidence="3" type="ORF">Agub_g6049</name>
</gene>
<name>A0AAD3DP76_9CHLO</name>
<dbReference type="SUPFAM" id="SSF52540">
    <property type="entry name" value="P-loop containing nucleoside triphosphate hydrolases"/>
    <property type="match status" value="1"/>
</dbReference>
<sequence length="245" mass="27542">MSRLSSSRVQHIFTQLRKVAQHPLLVRARYSEEQITELAKLAAKRGLFGGTPTVERCLQELSTYSDHQLHLFALAHPKLLESYILPSDVILSSAKVRHLDELLPQLKERGSRVLLFSQWTTVLDLLEWYLSYRGHAYCRLDGSTQVDERLALVDAFNAPDSPYFVFLLSTRAGGQGLNLTGADTVILHDVDFNPQIDKQAEDRAHRLGQTRPVVVYRLITRGTVDSNIQAIAERKLALDAAVLGD</sequence>
<dbReference type="InterPro" id="IPR027417">
    <property type="entry name" value="P-loop_NTPase"/>
</dbReference>
<dbReference type="CDD" id="cd18793">
    <property type="entry name" value="SF2_C_SNF"/>
    <property type="match status" value="1"/>
</dbReference>
<evidence type="ECO:0000313" key="4">
    <source>
        <dbReference type="Proteomes" id="UP001054857"/>
    </source>
</evidence>
<dbReference type="EMBL" id="BMAR01000008">
    <property type="protein sequence ID" value="GFR44724.1"/>
    <property type="molecule type" value="Genomic_DNA"/>
</dbReference>
<proteinExistence type="predicted"/>
<comment type="caution">
    <text evidence="3">The sequence shown here is derived from an EMBL/GenBank/DDBJ whole genome shotgun (WGS) entry which is preliminary data.</text>
</comment>
<dbReference type="Pfam" id="PF00271">
    <property type="entry name" value="Helicase_C"/>
    <property type="match status" value="1"/>
</dbReference>
<feature type="non-terminal residue" evidence="3">
    <location>
        <position position="1"/>
    </location>
</feature>
<keyword evidence="4" id="KW-1185">Reference proteome</keyword>
<dbReference type="Proteomes" id="UP001054857">
    <property type="component" value="Unassembled WGS sequence"/>
</dbReference>
<evidence type="ECO:0000256" key="1">
    <source>
        <dbReference type="ARBA" id="ARBA00022801"/>
    </source>
</evidence>
<feature type="domain" description="Helicase C-terminal" evidence="2">
    <location>
        <begin position="98"/>
        <end position="245"/>
    </location>
</feature>
<dbReference type="InterPro" id="IPR001650">
    <property type="entry name" value="Helicase_C-like"/>
</dbReference>
<dbReference type="InterPro" id="IPR049730">
    <property type="entry name" value="SNF2/RAD54-like_C"/>
</dbReference>
<protein>
    <recommendedName>
        <fullName evidence="2">Helicase C-terminal domain-containing protein</fullName>
    </recommendedName>
</protein>
<dbReference type="SMART" id="SM00490">
    <property type="entry name" value="HELICc"/>
    <property type="match status" value="1"/>
</dbReference>
<dbReference type="PANTHER" id="PTHR10799">
    <property type="entry name" value="SNF2/RAD54 HELICASE FAMILY"/>
    <property type="match status" value="1"/>
</dbReference>
<dbReference type="GO" id="GO:0016787">
    <property type="term" value="F:hydrolase activity"/>
    <property type="evidence" value="ECO:0007669"/>
    <property type="project" value="UniProtKB-KW"/>
</dbReference>
<dbReference type="Gene3D" id="3.40.50.300">
    <property type="entry name" value="P-loop containing nucleotide triphosphate hydrolases"/>
    <property type="match status" value="1"/>
</dbReference>
<evidence type="ECO:0000259" key="2">
    <source>
        <dbReference type="PROSITE" id="PS51194"/>
    </source>
</evidence>
<dbReference type="AlphaFoldDB" id="A0AAD3DP76"/>
<dbReference type="PROSITE" id="PS51194">
    <property type="entry name" value="HELICASE_CTER"/>
    <property type="match status" value="1"/>
</dbReference>
<evidence type="ECO:0000313" key="3">
    <source>
        <dbReference type="EMBL" id="GFR44724.1"/>
    </source>
</evidence>